<feature type="transmembrane region" description="Helical" evidence="1">
    <location>
        <begin position="21"/>
        <end position="39"/>
    </location>
</feature>
<dbReference type="Pfam" id="PF11948">
    <property type="entry name" value="DUF3465"/>
    <property type="match status" value="1"/>
</dbReference>
<sequence>MDENPTPPEVASSHRKVIQGVLMRIVIMLIALAIASFVYNRAVAATEHTAMAAAAGVMASDEIGAGKIKQAFEQQSNLQIQAAGTVTRVLADDNKGSRHQRFILTLANGQTVLVAHNIDLAQRIAGLQEGDEVEFYGEYEWNKWGGVIHWTHHDPRGKHIGGWLKHQGKTYQ</sequence>
<evidence type="ECO:0000313" key="3">
    <source>
        <dbReference type="Proteomes" id="UP000887104"/>
    </source>
</evidence>
<organism evidence="2 3">
    <name type="scientific">Shewanella sairae</name>
    <dbReference type="NCBI Taxonomy" id="190310"/>
    <lineage>
        <taxon>Bacteria</taxon>
        <taxon>Pseudomonadati</taxon>
        <taxon>Pseudomonadota</taxon>
        <taxon>Gammaproteobacteria</taxon>
        <taxon>Alteromonadales</taxon>
        <taxon>Shewanellaceae</taxon>
        <taxon>Shewanella</taxon>
    </lineage>
</organism>
<evidence type="ECO:0000256" key="1">
    <source>
        <dbReference type="SAM" id="Phobius"/>
    </source>
</evidence>
<dbReference type="RefSeq" id="WP_373317207.1">
    <property type="nucleotide sequence ID" value="NZ_BPEY01000029.1"/>
</dbReference>
<reference evidence="2" key="1">
    <citation type="submission" date="2021-05" db="EMBL/GenBank/DDBJ databases">
        <title>Molecular characterization for Shewanella algae harboring chromosomal blaOXA-55-like strains isolated from clinical and environment sample.</title>
        <authorList>
            <person name="Ohama Y."/>
            <person name="Aoki K."/>
            <person name="Harada S."/>
            <person name="Moriya K."/>
            <person name="Ishii Y."/>
            <person name="Tateda K."/>
        </authorList>
    </citation>
    <scope>NUCLEOTIDE SEQUENCE</scope>
    <source>
        <strain evidence="2">JCM 11563</strain>
    </source>
</reference>
<accession>A0ABQ4PDR8</accession>
<name>A0ABQ4PDR8_9GAMM</name>
<gene>
    <name evidence="2" type="ORF">TUM4438_19210</name>
</gene>
<keyword evidence="3" id="KW-1185">Reference proteome</keyword>
<keyword evidence="1" id="KW-0472">Membrane</keyword>
<dbReference type="Proteomes" id="UP000887104">
    <property type="component" value="Unassembled WGS sequence"/>
</dbReference>
<comment type="caution">
    <text evidence="2">The sequence shown here is derived from an EMBL/GenBank/DDBJ whole genome shotgun (WGS) entry which is preliminary data.</text>
</comment>
<keyword evidence="1" id="KW-1133">Transmembrane helix</keyword>
<dbReference type="InterPro" id="IPR021856">
    <property type="entry name" value="DUF3465"/>
</dbReference>
<evidence type="ECO:0008006" key="4">
    <source>
        <dbReference type="Google" id="ProtNLM"/>
    </source>
</evidence>
<keyword evidence="1" id="KW-0812">Transmembrane</keyword>
<dbReference type="EMBL" id="BPEY01000029">
    <property type="protein sequence ID" value="GIU45527.1"/>
    <property type="molecule type" value="Genomic_DNA"/>
</dbReference>
<protein>
    <recommendedName>
        <fullName evidence="4">DUF3465 domain-containing protein</fullName>
    </recommendedName>
</protein>
<evidence type="ECO:0000313" key="2">
    <source>
        <dbReference type="EMBL" id="GIU45527.1"/>
    </source>
</evidence>
<proteinExistence type="predicted"/>